<dbReference type="InterPro" id="IPR027417">
    <property type="entry name" value="P-loop_NTPase"/>
</dbReference>
<gene>
    <name evidence="5" type="ORF">GCM10010448_01400</name>
</gene>
<dbReference type="InterPro" id="IPR004161">
    <property type="entry name" value="EFTu-like_2"/>
</dbReference>
<dbReference type="Proteomes" id="UP001501532">
    <property type="component" value="Unassembled WGS sequence"/>
</dbReference>
<dbReference type="InterPro" id="IPR009000">
    <property type="entry name" value="Transl_B-barrel_sf"/>
</dbReference>
<dbReference type="InterPro" id="IPR005225">
    <property type="entry name" value="Small_GTP-bd"/>
</dbReference>
<dbReference type="NCBIfam" id="NF009377">
    <property type="entry name" value="PRK12740.1-1"/>
    <property type="match status" value="1"/>
</dbReference>
<dbReference type="CDD" id="cd16262">
    <property type="entry name" value="EFG_III"/>
    <property type="match status" value="1"/>
</dbReference>
<protein>
    <submittedName>
        <fullName evidence="5">Elongation factor G-like protein EF-G2</fullName>
    </submittedName>
</protein>
<dbReference type="InterPro" id="IPR014721">
    <property type="entry name" value="Ribsml_uS5_D2-typ_fold_subgr"/>
</dbReference>
<dbReference type="Gene3D" id="3.30.70.870">
    <property type="entry name" value="Elongation Factor G (Translational Gtpase), domain 3"/>
    <property type="match status" value="1"/>
</dbReference>
<dbReference type="CDD" id="cd04170">
    <property type="entry name" value="EF-G_bact"/>
    <property type="match status" value="1"/>
</dbReference>
<dbReference type="InterPro" id="IPR047872">
    <property type="entry name" value="EFG_IV"/>
</dbReference>
<dbReference type="SUPFAM" id="SSF50447">
    <property type="entry name" value="Translation proteins"/>
    <property type="match status" value="1"/>
</dbReference>
<proteinExistence type="predicted"/>
<keyword evidence="1" id="KW-0547">Nucleotide-binding</keyword>
<dbReference type="Pfam" id="PF03144">
    <property type="entry name" value="GTP_EFTU_D2"/>
    <property type="match status" value="1"/>
</dbReference>
<feature type="region of interest" description="Disordered" evidence="3">
    <location>
        <begin position="92"/>
        <end position="126"/>
    </location>
</feature>
<dbReference type="PRINTS" id="PR00315">
    <property type="entry name" value="ELONGATNFCT"/>
</dbReference>
<name>A0ABN3YCX1_9ACTN</name>
<dbReference type="NCBIfam" id="TIGR00231">
    <property type="entry name" value="small_GTP"/>
    <property type="match status" value="1"/>
</dbReference>
<dbReference type="Pfam" id="PF00679">
    <property type="entry name" value="EFG_C"/>
    <property type="match status" value="1"/>
</dbReference>
<dbReference type="NCBIfam" id="NF009381">
    <property type="entry name" value="PRK12740.1-5"/>
    <property type="match status" value="1"/>
</dbReference>
<dbReference type="SMART" id="SM00838">
    <property type="entry name" value="EFG_C"/>
    <property type="match status" value="1"/>
</dbReference>
<accession>A0ABN3YCX1</accession>
<comment type="caution">
    <text evidence="5">The sequence shown here is derived from an EMBL/GenBank/DDBJ whole genome shotgun (WGS) entry which is preliminary data.</text>
</comment>
<dbReference type="SUPFAM" id="SSF54211">
    <property type="entry name" value="Ribosomal protein S5 domain 2-like"/>
    <property type="match status" value="1"/>
</dbReference>
<dbReference type="Gene3D" id="2.40.30.10">
    <property type="entry name" value="Translation factors"/>
    <property type="match status" value="1"/>
</dbReference>
<dbReference type="SUPFAM" id="SSF52540">
    <property type="entry name" value="P-loop containing nucleoside triphosphate hydrolases"/>
    <property type="match status" value="1"/>
</dbReference>
<dbReference type="SUPFAM" id="SSF54980">
    <property type="entry name" value="EF-G C-terminal domain-like"/>
    <property type="match status" value="2"/>
</dbReference>
<dbReference type="InterPro" id="IPR035647">
    <property type="entry name" value="EFG_III/V"/>
</dbReference>
<keyword evidence="6" id="KW-1185">Reference proteome</keyword>
<feature type="domain" description="Tr-type G" evidence="4">
    <location>
        <begin position="130"/>
        <end position="418"/>
    </location>
</feature>
<dbReference type="Pfam" id="PF14492">
    <property type="entry name" value="EFG_III"/>
    <property type="match status" value="1"/>
</dbReference>
<dbReference type="PANTHER" id="PTHR43261">
    <property type="entry name" value="TRANSLATION ELONGATION FACTOR G-RELATED"/>
    <property type="match status" value="1"/>
</dbReference>
<dbReference type="CDD" id="cd03713">
    <property type="entry name" value="EFG_mtEFG_C"/>
    <property type="match status" value="1"/>
</dbReference>
<evidence type="ECO:0000259" key="4">
    <source>
        <dbReference type="PROSITE" id="PS51722"/>
    </source>
</evidence>
<dbReference type="CDD" id="cd01434">
    <property type="entry name" value="EFG_mtEFG1_IV"/>
    <property type="match status" value="1"/>
</dbReference>
<keyword evidence="2" id="KW-0342">GTP-binding</keyword>
<dbReference type="InterPro" id="IPR035649">
    <property type="entry name" value="EFG_V"/>
</dbReference>
<dbReference type="InterPro" id="IPR009022">
    <property type="entry name" value="EFG_III"/>
</dbReference>
<dbReference type="InterPro" id="IPR000795">
    <property type="entry name" value="T_Tr_GTP-bd_dom"/>
</dbReference>
<dbReference type="PROSITE" id="PS51722">
    <property type="entry name" value="G_TR_2"/>
    <property type="match status" value="1"/>
</dbReference>
<organism evidence="5 6">
    <name type="scientific">Streptomyces glomeratus</name>
    <dbReference type="NCBI Taxonomy" id="284452"/>
    <lineage>
        <taxon>Bacteria</taxon>
        <taxon>Bacillati</taxon>
        <taxon>Actinomycetota</taxon>
        <taxon>Actinomycetes</taxon>
        <taxon>Kitasatosporales</taxon>
        <taxon>Streptomycetaceae</taxon>
        <taxon>Streptomyces</taxon>
    </lineage>
</organism>
<dbReference type="Gene3D" id="3.40.50.300">
    <property type="entry name" value="P-loop containing nucleotide triphosphate hydrolases"/>
    <property type="match status" value="1"/>
</dbReference>
<evidence type="ECO:0000256" key="3">
    <source>
        <dbReference type="SAM" id="MobiDB-lite"/>
    </source>
</evidence>
<dbReference type="InterPro" id="IPR005517">
    <property type="entry name" value="Transl_elong_EFG/EF2_IV"/>
</dbReference>
<feature type="compositionally biased region" description="Polar residues" evidence="3">
    <location>
        <begin position="93"/>
        <end position="103"/>
    </location>
</feature>
<dbReference type="Gene3D" id="3.30.70.240">
    <property type="match status" value="1"/>
</dbReference>
<dbReference type="InterPro" id="IPR041095">
    <property type="entry name" value="EFG_II"/>
</dbReference>
<dbReference type="SMART" id="SM00889">
    <property type="entry name" value="EFG_IV"/>
    <property type="match status" value="1"/>
</dbReference>
<feature type="compositionally biased region" description="Low complexity" evidence="3">
    <location>
        <begin position="115"/>
        <end position="126"/>
    </location>
</feature>
<evidence type="ECO:0000313" key="5">
    <source>
        <dbReference type="EMBL" id="GAA3023353.1"/>
    </source>
</evidence>
<evidence type="ECO:0000313" key="6">
    <source>
        <dbReference type="Proteomes" id="UP001501532"/>
    </source>
</evidence>
<dbReference type="EMBL" id="BAAAUF010000001">
    <property type="protein sequence ID" value="GAA3023353.1"/>
    <property type="molecule type" value="Genomic_DNA"/>
</dbReference>
<sequence>MSRVALLATGWPIVATRVHARRAGTRDLRVTCRCRRVHVAVAAGGACAGAGITPGGSRLGGGIASFVWTHRDGSAKLEDTAGVTGAAYRTRVRTSAPTVTSPRTGGKAMGDKANAHPGAAGRATAADHPASVRNVVLVGHSGSGKTTLVEALALTAGAVNRAGRVEDGGTVSDYDDIEHRQQRSVQLSLVPVEWDGIKINLLDTPGYADFVGELRAGLRAADAALFVVSAADGVDGSTRMVWDECAAVGMPRALVITHLEAARADFEEMTRVCAQEFGADDPDAVLPLYLPLHGPQGPDGHAPVTGLVGLLSQKLFDYSSGERKESEPGSEQLPRIEEARNRLIEGIISESEDETLMDRYVGGEDVDVATLVQDLERAVARGVFFPVLAAAPAAEGARQGIGTVELLELITGGFPTPLEREAAAVTTPDGKPRELALCDPSGPLVAEVVKTSSDPYVGRISLVRVFSGTLRPDETVHVSGHGLSDRGHEDHDVDERVGALSVPFGKQQRPLAQCIAGDLACVAKLNRAETGDTLSAKDDPLLMAPWEMPDPLLPLAIQAHSKADEDKLSQGLSRLVAEDPTMRLEQNQDTHQVVLWCLGEAHADVALERLRSRYGVQVDVVPHMVSLRETFAGRSGGRGRHVKQSGGHGQYAICEIEVEPLPGGSGIEFVDKVVGGAVPRQFIPSVEKGVRAQAAKGVATGNPLVDVRITLLDGKAHSVDSSDAAFQTAGALALREAAADATIHLLEPVAEVSVLVGDDYVGAVMSDLSTRRGRVLGTEQTSAGRTLVRAEVPEIEIGRYAVDLRSLSHGTARFSRSYARHEPMPPQLAQKIREQAQQNA</sequence>
<dbReference type="Pfam" id="PF00009">
    <property type="entry name" value="GTP_EFTU"/>
    <property type="match status" value="1"/>
</dbReference>
<evidence type="ECO:0000256" key="1">
    <source>
        <dbReference type="ARBA" id="ARBA00022741"/>
    </source>
</evidence>
<reference evidence="5 6" key="1">
    <citation type="journal article" date="2019" name="Int. J. Syst. Evol. Microbiol.">
        <title>The Global Catalogue of Microorganisms (GCM) 10K type strain sequencing project: providing services to taxonomists for standard genome sequencing and annotation.</title>
        <authorList>
            <consortium name="The Broad Institute Genomics Platform"/>
            <consortium name="The Broad Institute Genome Sequencing Center for Infectious Disease"/>
            <person name="Wu L."/>
            <person name="Ma J."/>
        </authorList>
    </citation>
    <scope>NUCLEOTIDE SEQUENCE [LARGE SCALE GENOMIC DNA]</scope>
    <source>
        <strain evidence="5 6">JCM 9091</strain>
    </source>
</reference>
<dbReference type="PANTHER" id="PTHR43261:SF6">
    <property type="entry name" value="ELONGATION FACTOR G-LIKE PROTEIN"/>
    <property type="match status" value="1"/>
</dbReference>
<dbReference type="Pfam" id="PF03764">
    <property type="entry name" value="EFG_IV"/>
    <property type="match status" value="1"/>
</dbReference>
<dbReference type="InterPro" id="IPR000640">
    <property type="entry name" value="EFG_V-like"/>
</dbReference>
<evidence type="ECO:0000256" key="2">
    <source>
        <dbReference type="ARBA" id="ARBA00023134"/>
    </source>
</evidence>
<dbReference type="InterPro" id="IPR020568">
    <property type="entry name" value="Ribosomal_Su5_D2-typ_SF"/>
</dbReference>
<dbReference type="Gene3D" id="3.30.230.10">
    <property type="match status" value="1"/>
</dbReference>